<feature type="compositionally biased region" description="Basic and acidic residues" evidence="2">
    <location>
        <begin position="1"/>
        <end position="27"/>
    </location>
</feature>
<evidence type="ECO:0000313" key="3">
    <source>
        <dbReference type="EMBL" id="DAD74433.1"/>
    </source>
</evidence>
<feature type="region of interest" description="Disordered" evidence="2">
    <location>
        <begin position="1"/>
        <end position="35"/>
    </location>
</feature>
<accession>A0A8S5LWL9</accession>
<protein>
    <submittedName>
        <fullName evidence="3">Capsid scaffolding protein</fullName>
    </submittedName>
</protein>
<organism evidence="3">
    <name type="scientific">Siphoviridae sp. ctRiO19</name>
    <dbReference type="NCBI Taxonomy" id="2826337"/>
    <lineage>
        <taxon>Viruses</taxon>
        <taxon>Duplodnaviria</taxon>
        <taxon>Heunggongvirae</taxon>
        <taxon>Uroviricota</taxon>
        <taxon>Caudoviricetes</taxon>
    </lineage>
</organism>
<dbReference type="EMBL" id="BK014760">
    <property type="protein sequence ID" value="DAD74433.1"/>
    <property type="molecule type" value="Genomic_DNA"/>
</dbReference>
<sequence>MSVDENKTNLEVEKNEDNSKVEVEKNESNNTSTIDYNDLMKTDKSFRSFIDAKVTNGIKTAVAHEREKWQLEQDTQKSEAEKLAQMNEEQKRQYELNKIKKENADLMAKMNAYNLEKEAVKIASEKGVNTSLLNFIDFSKVTAEELNSKIDILSTNFSKAVENEVNNRLKEKTPISANNISNTDDNKLKDLRKAMGLK</sequence>
<reference evidence="3" key="1">
    <citation type="journal article" date="2021" name="Proc. Natl. Acad. Sci. U.S.A.">
        <title>A Catalog of Tens of Thousands of Viruses from Human Metagenomes Reveals Hidden Associations with Chronic Diseases.</title>
        <authorList>
            <person name="Tisza M.J."/>
            <person name="Buck C.B."/>
        </authorList>
    </citation>
    <scope>NUCLEOTIDE SEQUENCE</scope>
    <source>
        <strain evidence="3">CtRiO19</strain>
    </source>
</reference>
<proteinExistence type="predicted"/>
<name>A0A8S5LWL9_9CAUD</name>
<keyword evidence="1" id="KW-0175">Coiled coil</keyword>
<dbReference type="Pfam" id="PF14265">
    <property type="entry name" value="DUF4355"/>
    <property type="match status" value="1"/>
</dbReference>
<evidence type="ECO:0000256" key="2">
    <source>
        <dbReference type="SAM" id="MobiDB-lite"/>
    </source>
</evidence>
<feature type="coiled-coil region" evidence="1">
    <location>
        <begin position="73"/>
        <end position="116"/>
    </location>
</feature>
<evidence type="ECO:0000256" key="1">
    <source>
        <dbReference type="SAM" id="Coils"/>
    </source>
</evidence>
<dbReference type="InterPro" id="IPR025580">
    <property type="entry name" value="Gp46"/>
</dbReference>